<protein>
    <submittedName>
        <fullName evidence="1">Uncharacterized protein</fullName>
    </submittedName>
</protein>
<sequence length="80" mass="8463">MPGGGAKMNIITCHLSDSSKPGRAADLTSKKVVAQGARREGAIIKNGHFLECPLPSSVHIVGNDTLHPISQDTSQLIIQF</sequence>
<accession>A0AAV2ZTH5</accession>
<dbReference type="EMBL" id="DYDO01000007">
    <property type="protein sequence ID" value="DBA21706.1"/>
    <property type="molecule type" value="Genomic_DNA"/>
</dbReference>
<evidence type="ECO:0000313" key="2">
    <source>
        <dbReference type="Proteomes" id="UP001181693"/>
    </source>
</evidence>
<name>A0AAV2ZTH5_PYXAD</name>
<keyword evidence="2" id="KW-1185">Reference proteome</keyword>
<dbReference type="Proteomes" id="UP001181693">
    <property type="component" value="Unassembled WGS sequence"/>
</dbReference>
<proteinExistence type="predicted"/>
<organism evidence="1 2">
    <name type="scientific">Pyxicephalus adspersus</name>
    <name type="common">African bullfrog</name>
    <dbReference type="NCBI Taxonomy" id="30357"/>
    <lineage>
        <taxon>Eukaryota</taxon>
        <taxon>Metazoa</taxon>
        <taxon>Chordata</taxon>
        <taxon>Craniata</taxon>
        <taxon>Vertebrata</taxon>
        <taxon>Euteleostomi</taxon>
        <taxon>Amphibia</taxon>
        <taxon>Batrachia</taxon>
        <taxon>Anura</taxon>
        <taxon>Neobatrachia</taxon>
        <taxon>Ranoidea</taxon>
        <taxon>Pyxicephalidae</taxon>
        <taxon>Pyxicephalinae</taxon>
        <taxon>Pyxicephalus</taxon>
    </lineage>
</organism>
<comment type="caution">
    <text evidence="1">The sequence shown here is derived from an EMBL/GenBank/DDBJ whole genome shotgun (WGS) entry which is preliminary data.</text>
</comment>
<gene>
    <name evidence="1" type="ORF">GDO54_018308</name>
</gene>
<dbReference type="AlphaFoldDB" id="A0AAV2ZTH5"/>
<reference evidence="1" key="1">
    <citation type="thesis" date="2020" institute="ProQuest LLC" country="789 East Eisenhower Parkway, Ann Arbor, MI, USA">
        <title>Comparative Genomics and Chromosome Evolution.</title>
        <authorList>
            <person name="Mudd A.B."/>
        </authorList>
    </citation>
    <scope>NUCLEOTIDE SEQUENCE</scope>
    <source>
        <strain evidence="1">1538</strain>
        <tissue evidence="1">Blood</tissue>
    </source>
</reference>
<evidence type="ECO:0000313" key="1">
    <source>
        <dbReference type="EMBL" id="DBA21706.1"/>
    </source>
</evidence>